<gene>
    <name evidence="6" type="ORF">CALCODRAFT_523390</name>
</gene>
<evidence type="ECO:0000256" key="1">
    <source>
        <dbReference type="ARBA" id="ARBA00004141"/>
    </source>
</evidence>
<dbReference type="SUPFAM" id="SSF103473">
    <property type="entry name" value="MFS general substrate transporter"/>
    <property type="match status" value="1"/>
</dbReference>
<feature type="transmembrane region" description="Helical" evidence="4">
    <location>
        <begin position="59"/>
        <end position="79"/>
    </location>
</feature>
<dbReference type="EMBL" id="KV423943">
    <property type="protein sequence ID" value="KZT59144.1"/>
    <property type="molecule type" value="Genomic_DNA"/>
</dbReference>
<dbReference type="PANTHER" id="PTHR11360:SF284">
    <property type="entry name" value="EG:103B4.3 PROTEIN-RELATED"/>
    <property type="match status" value="1"/>
</dbReference>
<dbReference type="OrthoDB" id="2213137at2759"/>
<evidence type="ECO:0000256" key="2">
    <source>
        <dbReference type="ARBA" id="ARBA00006727"/>
    </source>
</evidence>
<dbReference type="PANTHER" id="PTHR11360">
    <property type="entry name" value="MONOCARBOXYLATE TRANSPORTER"/>
    <property type="match status" value="1"/>
</dbReference>
<feature type="transmembrane region" description="Helical" evidence="4">
    <location>
        <begin position="367"/>
        <end position="395"/>
    </location>
</feature>
<feature type="transmembrane region" description="Helical" evidence="4">
    <location>
        <begin position="310"/>
        <end position="328"/>
    </location>
</feature>
<comment type="subcellular location">
    <subcellularLocation>
        <location evidence="1">Membrane</location>
        <topology evidence="1">Multi-pass membrane protein</topology>
    </subcellularLocation>
</comment>
<sequence length="481" mass="50836">MTADSPKASSVTVIETAPPAEQGDLELQPRPSPRPSPTVAHAEAAIPVPRTRTSKWRRISIIFAATACTFTGCGLNFAFGCYQEHYEDPDGPFGGQVAAAKIDLIGTLAVSLMTIFAPWTSAWTAKYGASRMTFVGAALFSLGLILAGSATQLWQFILTQGIIVGFGTCFSYIPAVTVSPGWFDKNRAFALGIILSGTGLGGLVWSPLTSMMITHLGYKNALRISGAVSFVLIAGAGTLLDWAPGFRPGQDGRPMRGGLALVDWRVARGRVFLIKSGTAIMQAAGYYFPLYFIASYAYKVGLTKQQGANLLGLNNGLSALGKIVLGALADRYGRMNMLCLCCIVSAAGVLALWMPSAAIPGPHTTPLFYAFVVVYGLTAGGYVSLFATILAELFGVQHFASINGLMYCLRGLGTLVGTPVTSLLLRGYAGQGALADVGLRSKGSGYVESIALNGAVLMAAAVGATWLRIELSRRDGWKWKM</sequence>
<proteinExistence type="inferred from homology"/>
<feature type="transmembrane region" description="Helical" evidence="4">
    <location>
        <begin position="220"/>
        <end position="243"/>
    </location>
</feature>
<feature type="transmembrane region" description="Helical" evidence="4">
    <location>
        <begin position="278"/>
        <end position="298"/>
    </location>
</feature>
<dbReference type="GO" id="GO:0016020">
    <property type="term" value="C:membrane"/>
    <property type="evidence" value="ECO:0007669"/>
    <property type="project" value="UniProtKB-SubCell"/>
</dbReference>
<feature type="domain" description="Major facilitator superfamily (MFS) profile" evidence="5">
    <location>
        <begin position="60"/>
        <end position="472"/>
    </location>
</feature>
<comment type="similarity">
    <text evidence="2">Belongs to the major facilitator superfamily. Monocarboxylate porter (TC 2.A.1.13) family.</text>
</comment>
<dbReference type="AlphaFoldDB" id="A0A165HD43"/>
<dbReference type="Gene3D" id="1.20.1250.20">
    <property type="entry name" value="MFS general substrate transporter like domains"/>
    <property type="match status" value="2"/>
</dbReference>
<organism evidence="6 7">
    <name type="scientific">Calocera cornea HHB12733</name>
    <dbReference type="NCBI Taxonomy" id="1353952"/>
    <lineage>
        <taxon>Eukaryota</taxon>
        <taxon>Fungi</taxon>
        <taxon>Dikarya</taxon>
        <taxon>Basidiomycota</taxon>
        <taxon>Agaricomycotina</taxon>
        <taxon>Dacrymycetes</taxon>
        <taxon>Dacrymycetales</taxon>
        <taxon>Dacrymycetaceae</taxon>
        <taxon>Calocera</taxon>
    </lineage>
</organism>
<dbReference type="Pfam" id="PF07690">
    <property type="entry name" value="MFS_1"/>
    <property type="match status" value="1"/>
</dbReference>
<keyword evidence="4" id="KW-0812">Transmembrane</keyword>
<feature type="transmembrane region" description="Helical" evidence="4">
    <location>
        <begin position="132"/>
        <end position="150"/>
    </location>
</feature>
<dbReference type="InterPro" id="IPR011701">
    <property type="entry name" value="MFS"/>
</dbReference>
<feature type="region of interest" description="Disordered" evidence="3">
    <location>
        <begin position="1"/>
        <end position="44"/>
    </location>
</feature>
<dbReference type="GO" id="GO:0022857">
    <property type="term" value="F:transmembrane transporter activity"/>
    <property type="evidence" value="ECO:0007669"/>
    <property type="project" value="InterPro"/>
</dbReference>
<reference evidence="6 7" key="1">
    <citation type="journal article" date="2016" name="Mol. Biol. Evol.">
        <title>Comparative Genomics of Early-Diverging Mushroom-Forming Fungi Provides Insights into the Origins of Lignocellulose Decay Capabilities.</title>
        <authorList>
            <person name="Nagy L.G."/>
            <person name="Riley R."/>
            <person name="Tritt A."/>
            <person name="Adam C."/>
            <person name="Daum C."/>
            <person name="Floudas D."/>
            <person name="Sun H."/>
            <person name="Yadav J.S."/>
            <person name="Pangilinan J."/>
            <person name="Larsson K.H."/>
            <person name="Matsuura K."/>
            <person name="Barry K."/>
            <person name="Labutti K."/>
            <person name="Kuo R."/>
            <person name="Ohm R.A."/>
            <person name="Bhattacharya S.S."/>
            <person name="Shirouzu T."/>
            <person name="Yoshinaga Y."/>
            <person name="Martin F.M."/>
            <person name="Grigoriev I.V."/>
            <person name="Hibbett D.S."/>
        </authorList>
    </citation>
    <scope>NUCLEOTIDE SEQUENCE [LARGE SCALE GENOMIC DNA]</scope>
    <source>
        <strain evidence="6 7">HHB12733</strain>
    </source>
</reference>
<dbReference type="InterPro" id="IPR020846">
    <property type="entry name" value="MFS_dom"/>
</dbReference>
<feature type="transmembrane region" description="Helical" evidence="4">
    <location>
        <begin position="407"/>
        <end position="429"/>
    </location>
</feature>
<feature type="transmembrane region" description="Helical" evidence="4">
    <location>
        <begin position="335"/>
        <end position="355"/>
    </location>
</feature>
<feature type="transmembrane region" description="Helical" evidence="4">
    <location>
        <begin position="99"/>
        <end position="120"/>
    </location>
</feature>
<dbReference type="InParanoid" id="A0A165HD43"/>
<keyword evidence="4" id="KW-0472">Membrane</keyword>
<accession>A0A165HD43</accession>
<evidence type="ECO:0000256" key="4">
    <source>
        <dbReference type="SAM" id="Phobius"/>
    </source>
</evidence>
<protein>
    <submittedName>
        <fullName evidence="6">Putative MFS monocarboxylate transporter</fullName>
    </submittedName>
</protein>
<evidence type="ECO:0000259" key="5">
    <source>
        <dbReference type="PROSITE" id="PS50850"/>
    </source>
</evidence>
<keyword evidence="7" id="KW-1185">Reference proteome</keyword>
<evidence type="ECO:0000313" key="7">
    <source>
        <dbReference type="Proteomes" id="UP000076842"/>
    </source>
</evidence>
<dbReference type="InterPro" id="IPR036259">
    <property type="entry name" value="MFS_trans_sf"/>
</dbReference>
<feature type="transmembrane region" description="Helical" evidence="4">
    <location>
        <begin position="156"/>
        <end position="176"/>
    </location>
</feature>
<evidence type="ECO:0000256" key="3">
    <source>
        <dbReference type="SAM" id="MobiDB-lite"/>
    </source>
</evidence>
<feature type="transmembrane region" description="Helical" evidence="4">
    <location>
        <begin position="449"/>
        <end position="471"/>
    </location>
</feature>
<evidence type="ECO:0000313" key="6">
    <source>
        <dbReference type="EMBL" id="KZT59144.1"/>
    </source>
</evidence>
<dbReference type="PROSITE" id="PS50850">
    <property type="entry name" value="MFS"/>
    <property type="match status" value="1"/>
</dbReference>
<dbReference type="Proteomes" id="UP000076842">
    <property type="component" value="Unassembled WGS sequence"/>
</dbReference>
<dbReference type="InterPro" id="IPR050327">
    <property type="entry name" value="Proton-linked_MCT"/>
</dbReference>
<feature type="transmembrane region" description="Helical" evidence="4">
    <location>
        <begin position="188"/>
        <end position="208"/>
    </location>
</feature>
<keyword evidence="4" id="KW-1133">Transmembrane helix</keyword>
<name>A0A165HD43_9BASI</name>